<evidence type="ECO:0000313" key="2">
    <source>
        <dbReference type="EMBL" id="MFD1179001.1"/>
    </source>
</evidence>
<accession>A0ABW3S2I4</accession>
<dbReference type="EMBL" id="JBHTLM010000023">
    <property type="protein sequence ID" value="MFD1179001.1"/>
    <property type="molecule type" value="Genomic_DNA"/>
</dbReference>
<feature type="domain" description="Copper amine oxidase-like N-terminal" evidence="1">
    <location>
        <begin position="404"/>
        <end position="494"/>
    </location>
</feature>
<dbReference type="InterPro" id="IPR012854">
    <property type="entry name" value="Cu_amine_oxidase-like_N"/>
</dbReference>
<dbReference type="RefSeq" id="WP_379321430.1">
    <property type="nucleotide sequence ID" value="NZ_JBHTLM010000023.1"/>
</dbReference>
<dbReference type="Pfam" id="PF07833">
    <property type="entry name" value="Cu_amine_oxidN1"/>
    <property type="match status" value="1"/>
</dbReference>
<comment type="caution">
    <text evidence="2">The sequence shown here is derived from an EMBL/GenBank/DDBJ whole genome shotgun (WGS) entry which is preliminary data.</text>
</comment>
<dbReference type="SUPFAM" id="SSF55383">
    <property type="entry name" value="Copper amine oxidase, domain N"/>
    <property type="match status" value="1"/>
</dbReference>
<keyword evidence="3" id="KW-1185">Reference proteome</keyword>
<name>A0ABW3S2I4_9BACL</name>
<dbReference type="PROSITE" id="PS51257">
    <property type="entry name" value="PROKAR_LIPOPROTEIN"/>
    <property type="match status" value="1"/>
</dbReference>
<reference evidence="3" key="1">
    <citation type="journal article" date="2019" name="Int. J. Syst. Evol. Microbiol.">
        <title>The Global Catalogue of Microorganisms (GCM) 10K type strain sequencing project: providing services to taxonomists for standard genome sequencing and annotation.</title>
        <authorList>
            <consortium name="The Broad Institute Genomics Platform"/>
            <consortium name="The Broad Institute Genome Sequencing Center for Infectious Disease"/>
            <person name="Wu L."/>
            <person name="Ma J."/>
        </authorList>
    </citation>
    <scope>NUCLEOTIDE SEQUENCE [LARGE SCALE GENOMIC DNA]</scope>
    <source>
        <strain evidence="3">CCUG 59189</strain>
    </source>
</reference>
<organism evidence="2 3">
    <name type="scientific">Paenibacillus puldeungensis</name>
    <dbReference type="NCBI Taxonomy" id="696536"/>
    <lineage>
        <taxon>Bacteria</taxon>
        <taxon>Bacillati</taxon>
        <taxon>Bacillota</taxon>
        <taxon>Bacilli</taxon>
        <taxon>Bacillales</taxon>
        <taxon>Paenibacillaceae</taxon>
        <taxon>Paenibacillus</taxon>
    </lineage>
</organism>
<dbReference type="Gene3D" id="3.30.457.10">
    <property type="entry name" value="Copper amine oxidase-like, N-terminal domain"/>
    <property type="match status" value="1"/>
</dbReference>
<gene>
    <name evidence="2" type="ORF">ACFQ3W_22235</name>
</gene>
<dbReference type="InterPro" id="IPR036582">
    <property type="entry name" value="Mao_N_sf"/>
</dbReference>
<evidence type="ECO:0000259" key="1">
    <source>
        <dbReference type="Pfam" id="PF07833"/>
    </source>
</evidence>
<dbReference type="Proteomes" id="UP001597262">
    <property type="component" value="Unassembled WGS sequence"/>
</dbReference>
<protein>
    <submittedName>
        <fullName evidence="2">Copper amine oxidase N-terminal domain-containing protein</fullName>
    </submittedName>
</protein>
<proteinExistence type="predicted"/>
<sequence length="501" mass="54855">MRKTKWLAIPLVFIMIALAGCQAVSGFDVSKALLGSLKPTSSESKQKLSIEVVPAAGNLNKEDQAAIELINSLALNIDSAKVQDGKNVSMKGSVDFKGNKLPFLMSMDTKGIALQVEGAKQPVYISLDAAGLGYPQLNMNEEGIQNFTTKAAEFILKHFPNPSVVTAGQVQEKVNGESLSLTNLHVEIRGDELIGLIKPFLSSIAKDEQGLKELLGTFYDTFYPMMNSINELRGDEKLPEIAPDSKKAAVDEIYTEFKNELDKLLSNYDKEVADLLADTPELSTVLGKNTVLKLDVYFDGKLNIRKQKMDLNIALPASPDLPITAIKVHSESELWNHGGNITIDQVDTKAGTLDMSSEEVTPGQILRNFEAVTPLYKVLKEDLKLGHKSIVIDSLSDYYGLIHKDNTYYIPVRDLAEQLDAEVKWSERTGRLVVVNDLTGEEIVLTAGSKQATVGGKSVTLTKPVFVNKDGTTYVSLRFLAEALGATVSMDDEGWITVERN</sequence>
<evidence type="ECO:0000313" key="3">
    <source>
        <dbReference type="Proteomes" id="UP001597262"/>
    </source>
</evidence>